<dbReference type="Proteomes" id="UP000697710">
    <property type="component" value="Unassembled WGS sequence"/>
</dbReference>
<feature type="signal peptide" evidence="1">
    <location>
        <begin position="1"/>
        <end position="20"/>
    </location>
</feature>
<proteinExistence type="predicted"/>
<evidence type="ECO:0000256" key="1">
    <source>
        <dbReference type="SAM" id="SignalP"/>
    </source>
</evidence>
<comment type="caution">
    <text evidence="2">The sequence shown here is derived from an EMBL/GenBank/DDBJ whole genome shotgun (WGS) entry which is preliminary data.</text>
</comment>
<organism evidence="2 3">
    <name type="scientific">Eiseniibacteriota bacterium</name>
    <dbReference type="NCBI Taxonomy" id="2212470"/>
    <lineage>
        <taxon>Bacteria</taxon>
        <taxon>Candidatus Eiseniibacteriota</taxon>
    </lineage>
</organism>
<evidence type="ECO:0000313" key="2">
    <source>
        <dbReference type="EMBL" id="MCA9729402.1"/>
    </source>
</evidence>
<evidence type="ECO:0008006" key="4">
    <source>
        <dbReference type="Google" id="ProtNLM"/>
    </source>
</evidence>
<sequence>MQRVLLCLVLLLGFAGVAGAQSMVDGVLSGTVSDPEGIGQGGVQVKLFVDGFSRGSAITGADGGYTLDYRFDQLGDQTIVVWYLPQAGYLPEVVLLRESARSKEL</sequence>
<dbReference type="AlphaFoldDB" id="A0A956RRA9"/>
<reference evidence="2" key="1">
    <citation type="submission" date="2020-04" db="EMBL/GenBank/DDBJ databases">
        <authorList>
            <person name="Zhang T."/>
        </authorList>
    </citation>
    <scope>NUCLEOTIDE SEQUENCE</scope>
    <source>
        <strain evidence="2">HKST-UBA01</strain>
    </source>
</reference>
<dbReference type="EMBL" id="JAGQHR010000681">
    <property type="protein sequence ID" value="MCA9729402.1"/>
    <property type="molecule type" value="Genomic_DNA"/>
</dbReference>
<name>A0A956RRA9_UNCEI</name>
<evidence type="ECO:0000313" key="3">
    <source>
        <dbReference type="Proteomes" id="UP000697710"/>
    </source>
</evidence>
<dbReference type="InterPro" id="IPR008969">
    <property type="entry name" value="CarboxyPept-like_regulatory"/>
</dbReference>
<keyword evidence="1" id="KW-0732">Signal</keyword>
<reference evidence="2" key="2">
    <citation type="journal article" date="2021" name="Microbiome">
        <title>Successional dynamics and alternative stable states in a saline activated sludge microbial community over 9 years.</title>
        <authorList>
            <person name="Wang Y."/>
            <person name="Ye J."/>
            <person name="Ju F."/>
            <person name="Liu L."/>
            <person name="Boyd J.A."/>
            <person name="Deng Y."/>
            <person name="Parks D.H."/>
            <person name="Jiang X."/>
            <person name="Yin X."/>
            <person name="Woodcroft B.J."/>
            <person name="Tyson G.W."/>
            <person name="Hugenholtz P."/>
            <person name="Polz M.F."/>
            <person name="Zhang T."/>
        </authorList>
    </citation>
    <scope>NUCLEOTIDE SEQUENCE</scope>
    <source>
        <strain evidence="2">HKST-UBA01</strain>
    </source>
</reference>
<feature type="non-terminal residue" evidence="2">
    <location>
        <position position="105"/>
    </location>
</feature>
<dbReference type="SUPFAM" id="SSF49464">
    <property type="entry name" value="Carboxypeptidase regulatory domain-like"/>
    <property type="match status" value="1"/>
</dbReference>
<protein>
    <recommendedName>
        <fullName evidence="4">Carboxypeptidase regulatory-like domain-containing protein</fullName>
    </recommendedName>
</protein>
<accession>A0A956RRA9</accession>
<gene>
    <name evidence="2" type="ORF">KC729_17070</name>
</gene>
<feature type="chain" id="PRO_5037147084" description="Carboxypeptidase regulatory-like domain-containing protein" evidence="1">
    <location>
        <begin position="21"/>
        <end position="105"/>
    </location>
</feature>